<dbReference type="EMBL" id="JAEUBF010000026">
    <property type="protein sequence ID" value="KAH3680914.1"/>
    <property type="molecule type" value="Genomic_DNA"/>
</dbReference>
<organism evidence="1 2">
    <name type="scientific">Wickerhamomyces mucosus</name>
    <dbReference type="NCBI Taxonomy" id="1378264"/>
    <lineage>
        <taxon>Eukaryota</taxon>
        <taxon>Fungi</taxon>
        <taxon>Dikarya</taxon>
        <taxon>Ascomycota</taxon>
        <taxon>Saccharomycotina</taxon>
        <taxon>Saccharomycetes</taxon>
        <taxon>Phaffomycetales</taxon>
        <taxon>Wickerhamomycetaceae</taxon>
        <taxon>Wickerhamomyces</taxon>
    </lineage>
</organism>
<accession>A0A9P8TJA7</accession>
<proteinExistence type="predicted"/>
<evidence type="ECO:0000313" key="2">
    <source>
        <dbReference type="Proteomes" id="UP000769528"/>
    </source>
</evidence>
<reference evidence="1" key="1">
    <citation type="journal article" date="2021" name="Open Biol.">
        <title>Shared evolutionary footprints suggest mitochondrial oxidative damage underlies multiple complex I losses in fungi.</title>
        <authorList>
            <person name="Schikora-Tamarit M.A."/>
            <person name="Marcet-Houben M."/>
            <person name="Nosek J."/>
            <person name="Gabaldon T."/>
        </authorList>
    </citation>
    <scope>NUCLEOTIDE SEQUENCE</scope>
    <source>
        <strain evidence="1">CBS6341</strain>
    </source>
</reference>
<evidence type="ECO:0008006" key="3">
    <source>
        <dbReference type="Google" id="ProtNLM"/>
    </source>
</evidence>
<dbReference type="AlphaFoldDB" id="A0A9P8TJA7"/>
<sequence length="582" mass="69204">MQQSLDYPLFIWESILPNISIKDIITLRSVNKDLYLTLGTNEIWKPIVINNWFNDDYRDDWFLDFQYDIDDFAKYYRNRKRIDISIVKKLKEISRFNNDDDLITILKECWKLSKLSYRALPILYKIITNDNKFEIYLEIDDEYYLTIKYFAGLIYSIIRKGQFFQSLTKYYADADADNNNKQESIDTQDLEQFYLEMSKLDPSYPYLIKYRNKSIKEIISKVLNDSNYHHTKPSTFKISLIIKAFNKVIIPSNLFGQNQFEMEFDNRFEPNFENCTENYSILRIYSGEISNSNNFLKLAIIQKIAKFFNIKTYLTQLFLIIKDESFNTGESYLSLTSQNGFKIYTYNYILNRMGQTRIHDSLLMVEKLIKPLDFVTIRGKYLLDLQNSNSISFKTNKQLGSLSYSNLYPKSFSEFGKHEDFKYLECCINLIEMSKFGNFDNRNNNSIHFCKKFISSFDLINFTSLYKENEILKSINPIDLSKELDFNHQSISGIIQKDLIGSIMIRISRNYKSYYILRSIDPIKNHIKTIPNLQNNRLTLQDFHILSSNEITQQILDILMKIENLGKWFKKFDYIEKKFIPK</sequence>
<dbReference type="SUPFAM" id="SSF81383">
    <property type="entry name" value="F-box domain"/>
    <property type="match status" value="1"/>
</dbReference>
<gene>
    <name evidence="1" type="ORF">WICMUC_000057</name>
</gene>
<evidence type="ECO:0000313" key="1">
    <source>
        <dbReference type="EMBL" id="KAH3680914.1"/>
    </source>
</evidence>
<reference evidence="1" key="2">
    <citation type="submission" date="2021-01" db="EMBL/GenBank/DDBJ databases">
        <authorList>
            <person name="Schikora-Tamarit M.A."/>
        </authorList>
    </citation>
    <scope>NUCLEOTIDE SEQUENCE</scope>
    <source>
        <strain evidence="1">CBS6341</strain>
    </source>
</reference>
<dbReference type="Proteomes" id="UP000769528">
    <property type="component" value="Unassembled WGS sequence"/>
</dbReference>
<dbReference type="InterPro" id="IPR036047">
    <property type="entry name" value="F-box-like_dom_sf"/>
</dbReference>
<protein>
    <recommendedName>
        <fullName evidence="3">F-box domain-containing protein</fullName>
    </recommendedName>
</protein>
<comment type="caution">
    <text evidence="1">The sequence shown here is derived from an EMBL/GenBank/DDBJ whole genome shotgun (WGS) entry which is preliminary data.</text>
</comment>
<keyword evidence="2" id="KW-1185">Reference proteome</keyword>
<dbReference type="OrthoDB" id="550575at2759"/>
<name>A0A9P8TJA7_9ASCO</name>